<dbReference type="Proteomes" id="UP000297891">
    <property type="component" value="Unassembled WGS sequence"/>
</dbReference>
<name>A0A2M9Y4N9_9LEPT</name>
<protein>
    <recommendedName>
        <fullName evidence="3">Tetratricopeptide repeat protein</fullName>
    </recommendedName>
</protein>
<keyword evidence="2" id="KW-1185">Reference proteome</keyword>
<accession>A0A2M9Y4N9</accession>
<dbReference type="RefSeq" id="WP_100789773.1">
    <property type="nucleotide sequence ID" value="NZ_NPDQ01000002.1"/>
</dbReference>
<gene>
    <name evidence="1" type="ORF">EHQ30_08360</name>
</gene>
<dbReference type="OrthoDB" id="342405at2"/>
<dbReference type="EMBL" id="RQFP01000001">
    <property type="protein sequence ID" value="TGK96596.1"/>
    <property type="molecule type" value="Genomic_DNA"/>
</dbReference>
<sequence length="175" mass="20062">MSYFQYIFGFLILPSLLWGEGSGFSTLYAEFKKGNYATVSKGSLQYLNGSETEKDPRIFFLYVSTEENWTQLKSKVVRDVPPNFRSSVHYWNAVYLFMERALVFGEPDLLIEWGKEFQKSGKQSPKYNDALLLYGLGLLDLKNESEAKKIFSEIEANSPSKYVLSQLEEIKSSGK</sequence>
<evidence type="ECO:0008006" key="3">
    <source>
        <dbReference type="Google" id="ProtNLM"/>
    </source>
</evidence>
<comment type="caution">
    <text evidence="1">The sequence shown here is derived from an EMBL/GenBank/DDBJ whole genome shotgun (WGS) entry which is preliminary data.</text>
</comment>
<evidence type="ECO:0000313" key="1">
    <source>
        <dbReference type="EMBL" id="TGK96596.1"/>
    </source>
</evidence>
<evidence type="ECO:0000313" key="2">
    <source>
        <dbReference type="Proteomes" id="UP000297891"/>
    </source>
</evidence>
<dbReference type="AlphaFoldDB" id="A0A2M9Y4N9"/>
<organism evidence="1 2">
    <name type="scientific">Leptospira brenneri</name>
    <dbReference type="NCBI Taxonomy" id="2023182"/>
    <lineage>
        <taxon>Bacteria</taxon>
        <taxon>Pseudomonadati</taxon>
        <taxon>Spirochaetota</taxon>
        <taxon>Spirochaetia</taxon>
        <taxon>Leptospirales</taxon>
        <taxon>Leptospiraceae</taxon>
        <taxon>Leptospira</taxon>
    </lineage>
</organism>
<proteinExistence type="predicted"/>
<reference evidence="1" key="1">
    <citation type="journal article" date="2019" name="PLoS Negl. Trop. Dis.">
        <title>Revisiting the worldwide diversity of Leptospira species in the environment.</title>
        <authorList>
            <person name="Vincent A.T."/>
            <person name="Schiettekatte O."/>
            <person name="Bourhy P."/>
            <person name="Veyrier F.J."/>
            <person name="Picardeau M."/>
        </authorList>
    </citation>
    <scope>NUCLEOTIDE SEQUENCE [LARGE SCALE GENOMIC DNA]</scope>
    <source>
        <strain evidence="1">201800277</strain>
    </source>
</reference>